<accession>A0A6C2C2P1</accession>
<evidence type="ECO:0000256" key="13">
    <source>
        <dbReference type="ARBA" id="ARBA00041418"/>
    </source>
</evidence>
<dbReference type="PROSITE" id="PS00428">
    <property type="entry name" value="FTSW_RODA_SPOVE"/>
    <property type="match status" value="1"/>
</dbReference>
<reference evidence="18 19" key="1">
    <citation type="submission" date="2019-01" db="EMBL/GenBank/DDBJ databases">
        <title>Weissella sp. nov., a novel lactic acid bacterium isolated from animal feces.</title>
        <authorList>
            <person name="Wang L.-T."/>
        </authorList>
    </citation>
    <scope>NUCLEOTIDE SEQUENCE [LARGE SCALE GENOMIC DNA]</scope>
    <source>
        <strain evidence="18 19">8H-2</strain>
    </source>
</reference>
<keyword evidence="6" id="KW-0573">Peptidoglycan synthesis</keyword>
<dbReference type="GO" id="GO:0015648">
    <property type="term" value="F:lipid-linked peptidoglycan transporter activity"/>
    <property type="evidence" value="ECO:0007669"/>
    <property type="project" value="TreeGrafter"/>
</dbReference>
<gene>
    <name evidence="18" type="ORF">ESZ50_09770</name>
</gene>
<dbReference type="EC" id="2.4.99.28" evidence="14"/>
<dbReference type="InterPro" id="IPR001182">
    <property type="entry name" value="FtsW/RodA"/>
</dbReference>
<dbReference type="GO" id="GO:0008360">
    <property type="term" value="P:regulation of cell shape"/>
    <property type="evidence" value="ECO:0007669"/>
    <property type="project" value="UniProtKB-KW"/>
</dbReference>
<feature type="transmembrane region" description="Helical" evidence="17">
    <location>
        <begin position="172"/>
        <end position="190"/>
    </location>
</feature>
<dbReference type="GO" id="GO:0005886">
    <property type="term" value="C:plasma membrane"/>
    <property type="evidence" value="ECO:0007669"/>
    <property type="project" value="TreeGrafter"/>
</dbReference>
<evidence type="ECO:0000256" key="2">
    <source>
        <dbReference type="ARBA" id="ARBA00022676"/>
    </source>
</evidence>
<feature type="transmembrane region" description="Helical" evidence="17">
    <location>
        <begin position="311"/>
        <end position="332"/>
    </location>
</feature>
<protein>
    <recommendedName>
        <fullName evidence="12">Probable peptidoglycan glycosyltransferase FtsW</fullName>
        <ecNumber evidence="14">2.4.99.28</ecNumber>
    </recommendedName>
    <alternativeName>
        <fullName evidence="13">Cell division protein FtsW</fullName>
    </alternativeName>
    <alternativeName>
        <fullName evidence="10">Cell wall polymerase</fullName>
    </alternativeName>
    <alternativeName>
        <fullName evidence="9">Peptidoglycan polymerase</fullName>
    </alternativeName>
</protein>
<evidence type="ECO:0000256" key="9">
    <source>
        <dbReference type="ARBA" id="ARBA00032370"/>
    </source>
</evidence>
<dbReference type="GO" id="GO:0051301">
    <property type="term" value="P:cell division"/>
    <property type="evidence" value="ECO:0007669"/>
    <property type="project" value="InterPro"/>
</dbReference>
<comment type="similarity">
    <text evidence="11">Belongs to the SEDS family. FtsW subfamily.</text>
</comment>
<organism evidence="18 19">
    <name type="scientific">Weissella muntiaci</name>
    <dbReference type="NCBI Taxonomy" id="2508881"/>
    <lineage>
        <taxon>Bacteria</taxon>
        <taxon>Bacillati</taxon>
        <taxon>Bacillota</taxon>
        <taxon>Bacilli</taxon>
        <taxon>Lactobacillales</taxon>
        <taxon>Lactobacillaceae</taxon>
        <taxon>Weissella</taxon>
    </lineage>
</organism>
<comment type="caution">
    <text evidence="18">The sequence shown here is derived from an EMBL/GenBank/DDBJ whole genome shotgun (WGS) entry which is preliminary data.</text>
</comment>
<keyword evidence="5" id="KW-0133">Cell shape</keyword>
<keyword evidence="4 17" id="KW-0812">Transmembrane</keyword>
<feature type="transmembrane region" description="Helical" evidence="17">
    <location>
        <begin position="127"/>
        <end position="151"/>
    </location>
</feature>
<feature type="transmembrane region" description="Helical" evidence="17">
    <location>
        <begin position="66"/>
        <end position="87"/>
    </location>
</feature>
<evidence type="ECO:0000256" key="3">
    <source>
        <dbReference type="ARBA" id="ARBA00022679"/>
    </source>
</evidence>
<dbReference type="GO" id="GO:0009252">
    <property type="term" value="P:peptidoglycan biosynthetic process"/>
    <property type="evidence" value="ECO:0007669"/>
    <property type="project" value="UniProtKB-KW"/>
</dbReference>
<comment type="catalytic activity">
    <reaction evidence="15">
        <text>[GlcNAc-(1-&gt;4)-Mur2Ac(oyl-L-Ala-gamma-D-Glu-L-Lys-D-Ala-D-Ala)](n)-di-trans,octa-cis-undecaprenyl diphosphate + beta-D-GlcNAc-(1-&gt;4)-Mur2Ac(oyl-L-Ala-gamma-D-Glu-L-Lys-D-Ala-D-Ala)-di-trans,octa-cis-undecaprenyl diphosphate = [GlcNAc-(1-&gt;4)-Mur2Ac(oyl-L-Ala-gamma-D-Glu-L-Lys-D-Ala-D-Ala)](n+1)-di-trans,octa-cis-undecaprenyl diphosphate + di-trans,octa-cis-undecaprenyl diphosphate + H(+)</text>
        <dbReference type="Rhea" id="RHEA:23708"/>
        <dbReference type="Rhea" id="RHEA-COMP:9602"/>
        <dbReference type="Rhea" id="RHEA-COMP:9603"/>
        <dbReference type="ChEBI" id="CHEBI:15378"/>
        <dbReference type="ChEBI" id="CHEBI:58405"/>
        <dbReference type="ChEBI" id="CHEBI:60033"/>
        <dbReference type="ChEBI" id="CHEBI:78435"/>
        <dbReference type="EC" id="2.4.99.28"/>
    </reaction>
</comment>
<evidence type="ECO:0000256" key="17">
    <source>
        <dbReference type="SAM" id="Phobius"/>
    </source>
</evidence>
<dbReference type="OrthoDB" id="9812661at2"/>
<evidence type="ECO:0000256" key="15">
    <source>
        <dbReference type="ARBA" id="ARBA00049902"/>
    </source>
</evidence>
<dbReference type="Proteomes" id="UP000371977">
    <property type="component" value="Unassembled WGS sequence"/>
</dbReference>
<evidence type="ECO:0000313" key="18">
    <source>
        <dbReference type="EMBL" id="TYC48052.1"/>
    </source>
</evidence>
<keyword evidence="7 17" id="KW-1133">Transmembrane helix</keyword>
<name>A0A6C2C2P1_9LACO</name>
<dbReference type="GO" id="GO:0032153">
    <property type="term" value="C:cell division site"/>
    <property type="evidence" value="ECO:0007669"/>
    <property type="project" value="TreeGrafter"/>
</dbReference>
<keyword evidence="2" id="KW-0328">Glycosyltransferase</keyword>
<evidence type="ECO:0000256" key="11">
    <source>
        <dbReference type="ARBA" id="ARBA00038053"/>
    </source>
</evidence>
<evidence type="ECO:0000256" key="14">
    <source>
        <dbReference type="ARBA" id="ARBA00044770"/>
    </source>
</evidence>
<evidence type="ECO:0000256" key="4">
    <source>
        <dbReference type="ARBA" id="ARBA00022692"/>
    </source>
</evidence>
<evidence type="ECO:0000313" key="19">
    <source>
        <dbReference type="Proteomes" id="UP000371977"/>
    </source>
</evidence>
<proteinExistence type="inferred from homology"/>
<dbReference type="GO" id="GO:0008955">
    <property type="term" value="F:peptidoglycan glycosyltransferase activity"/>
    <property type="evidence" value="ECO:0007669"/>
    <property type="project" value="UniProtKB-EC"/>
</dbReference>
<dbReference type="InterPro" id="IPR018365">
    <property type="entry name" value="Cell_cycle_FtsW-rel_CS"/>
</dbReference>
<keyword evidence="8 17" id="KW-0472">Membrane</keyword>
<dbReference type="EMBL" id="SDGZ01000024">
    <property type="protein sequence ID" value="TYC48052.1"/>
    <property type="molecule type" value="Genomic_DNA"/>
</dbReference>
<evidence type="ECO:0000256" key="10">
    <source>
        <dbReference type="ARBA" id="ARBA00033270"/>
    </source>
</evidence>
<dbReference type="PANTHER" id="PTHR30474">
    <property type="entry name" value="CELL CYCLE PROTEIN"/>
    <property type="match status" value="1"/>
</dbReference>
<evidence type="ECO:0000256" key="5">
    <source>
        <dbReference type="ARBA" id="ARBA00022960"/>
    </source>
</evidence>
<evidence type="ECO:0000256" key="7">
    <source>
        <dbReference type="ARBA" id="ARBA00022989"/>
    </source>
</evidence>
<feature type="transmembrane region" description="Helical" evidence="17">
    <location>
        <begin position="99"/>
        <end position="121"/>
    </location>
</feature>
<comment type="subcellular location">
    <subcellularLocation>
        <location evidence="1">Membrane</location>
        <topology evidence="1">Multi-pass membrane protein</topology>
    </subcellularLocation>
</comment>
<dbReference type="AlphaFoldDB" id="A0A6C2C2P1"/>
<comment type="function">
    <text evidence="16">Peptidoglycan polymerase that is essential for cell division.</text>
</comment>
<evidence type="ECO:0000256" key="12">
    <source>
        <dbReference type="ARBA" id="ARBA00041185"/>
    </source>
</evidence>
<feature type="transmembrane region" description="Helical" evidence="17">
    <location>
        <begin position="196"/>
        <end position="212"/>
    </location>
</feature>
<feature type="transmembrane region" description="Helical" evidence="17">
    <location>
        <begin position="344"/>
        <end position="371"/>
    </location>
</feature>
<feature type="transmembrane region" description="Helical" evidence="17">
    <location>
        <begin position="219"/>
        <end position="240"/>
    </location>
</feature>
<evidence type="ECO:0000256" key="16">
    <source>
        <dbReference type="ARBA" id="ARBA00049966"/>
    </source>
</evidence>
<feature type="transmembrane region" description="Helical" evidence="17">
    <location>
        <begin position="377"/>
        <end position="399"/>
    </location>
</feature>
<evidence type="ECO:0000256" key="6">
    <source>
        <dbReference type="ARBA" id="ARBA00022984"/>
    </source>
</evidence>
<evidence type="ECO:0000256" key="8">
    <source>
        <dbReference type="ARBA" id="ARBA00023136"/>
    </source>
</evidence>
<dbReference type="PANTHER" id="PTHR30474:SF2">
    <property type="entry name" value="PEPTIDOGLYCAN GLYCOSYLTRANSFERASE FTSW-RELATED"/>
    <property type="match status" value="1"/>
</dbReference>
<evidence type="ECO:0000256" key="1">
    <source>
        <dbReference type="ARBA" id="ARBA00004141"/>
    </source>
</evidence>
<sequence>MWEIIMAPKARIIKRRRTQNWGQLIRETNRYIDWLILLPAIILMILGTIMVYSASADMPTGSAFSYVFKQGIFDITGLFGVLFLFHFKFRWQTRGAQWFIRLAMTASIFLMLVAFVFGQAINGAKGWILLGPVSLQPVEFFKISLILFLAYTSGKVMNEDEAEALGVAGRRWPRIFMLIAIFGVFLDGIMPDMGGVGIITMISITIILAAKWRPIFMIASAGLLFLIYILLPNLVNWFGLENSGSYMVARLIAYINPWEVASSSGLQLINSLYAISNGGIFGRGLGNSIQKFGNLPEPNTDFIMAIVAEELGMFTILIILALLYLMIFRLITWGMRTKIMFYRLTLYGFATYFFMQVLVNFGGVVGALPITGVTFPFISYGGSSIWSLSIALGIAMNIIKQIKHEEELGKEG</sequence>
<keyword evidence="19" id="KW-1185">Reference proteome</keyword>
<feature type="transmembrane region" description="Helical" evidence="17">
    <location>
        <begin position="34"/>
        <end position="54"/>
    </location>
</feature>
<keyword evidence="3" id="KW-0808">Transferase</keyword>
<dbReference type="Pfam" id="PF01098">
    <property type="entry name" value="FTSW_RODA_SPOVE"/>
    <property type="match status" value="1"/>
</dbReference>